<organism evidence="2 3">
    <name type="scientific">Psychroserpens ponticola</name>
    <dbReference type="NCBI Taxonomy" id="2932268"/>
    <lineage>
        <taxon>Bacteria</taxon>
        <taxon>Pseudomonadati</taxon>
        <taxon>Bacteroidota</taxon>
        <taxon>Flavobacteriia</taxon>
        <taxon>Flavobacteriales</taxon>
        <taxon>Flavobacteriaceae</taxon>
        <taxon>Psychroserpens</taxon>
    </lineage>
</organism>
<feature type="domain" description="Rhodanese" evidence="1">
    <location>
        <begin position="45"/>
        <end position="136"/>
    </location>
</feature>
<dbReference type="PANTHER" id="PTHR43031">
    <property type="entry name" value="FAD-DEPENDENT OXIDOREDUCTASE"/>
    <property type="match status" value="1"/>
</dbReference>
<dbReference type="InterPro" id="IPR050229">
    <property type="entry name" value="GlpE_sulfurtransferase"/>
</dbReference>
<evidence type="ECO:0000259" key="1">
    <source>
        <dbReference type="PROSITE" id="PS50206"/>
    </source>
</evidence>
<gene>
    <name evidence="2" type="ORF">MUN68_014215</name>
</gene>
<protein>
    <submittedName>
        <fullName evidence="2">Rhodanese-like domain-containing protein</fullName>
    </submittedName>
</protein>
<dbReference type="Gene3D" id="3.40.250.10">
    <property type="entry name" value="Rhodanese-like domain"/>
    <property type="match status" value="1"/>
</dbReference>
<dbReference type="InterPro" id="IPR001763">
    <property type="entry name" value="Rhodanese-like_dom"/>
</dbReference>
<reference evidence="2 3" key="1">
    <citation type="submission" date="2023-01" db="EMBL/GenBank/DDBJ databases">
        <title>Psychroserpens ponticola sp. nov., isolated from seawater.</title>
        <authorList>
            <person name="Kristyanto S."/>
            <person name="Jung J."/>
            <person name="Kim J.M."/>
            <person name="Jeon C.O."/>
        </authorList>
    </citation>
    <scope>NUCLEOTIDE SEQUENCE [LARGE SCALE GENOMIC DNA]</scope>
    <source>
        <strain evidence="2 3">MSW6</strain>
    </source>
</reference>
<evidence type="ECO:0000313" key="3">
    <source>
        <dbReference type="Proteomes" id="UP001202717"/>
    </source>
</evidence>
<accession>A0ABY7RVQ4</accession>
<dbReference type="PANTHER" id="PTHR43031:SF16">
    <property type="entry name" value="OXIDOREDUCTASE"/>
    <property type="match status" value="1"/>
</dbReference>
<dbReference type="SMART" id="SM00450">
    <property type="entry name" value="RHOD"/>
    <property type="match status" value="1"/>
</dbReference>
<dbReference type="InterPro" id="IPR036873">
    <property type="entry name" value="Rhodanese-like_dom_sf"/>
</dbReference>
<dbReference type="EMBL" id="CP116221">
    <property type="protein sequence ID" value="WCO01211.1"/>
    <property type="molecule type" value="Genomic_DNA"/>
</dbReference>
<evidence type="ECO:0000313" key="2">
    <source>
        <dbReference type="EMBL" id="WCO01211.1"/>
    </source>
</evidence>
<dbReference type="Proteomes" id="UP001202717">
    <property type="component" value="Chromosome"/>
</dbReference>
<dbReference type="SUPFAM" id="SSF52821">
    <property type="entry name" value="Rhodanese/Cell cycle control phosphatase"/>
    <property type="match status" value="1"/>
</dbReference>
<name>A0ABY7RVQ4_9FLAO</name>
<dbReference type="RefSeq" id="WP_249993800.1">
    <property type="nucleotide sequence ID" value="NZ_CP116221.1"/>
</dbReference>
<sequence length="164" mass="19094">MKTRLLYIFILYSTLGFSQDTISELLKKHNSKGIPYISVEELAMPKTDAIILDSREPQEYEVSHIKDAISVGYDNFNIETIEKHIPKRDQEIIVYCSLGIRSEVIANKLKKAGYTKVKNLYGGIFEWKNKNFSIYNTQEKETDSIHTFSKEWSKWLNNGIKIHE</sequence>
<keyword evidence="3" id="KW-1185">Reference proteome</keyword>
<dbReference type="NCBIfam" id="NF045521">
    <property type="entry name" value="rhoda_near_glyco"/>
    <property type="match status" value="1"/>
</dbReference>
<dbReference type="PROSITE" id="PS50206">
    <property type="entry name" value="RHODANESE_3"/>
    <property type="match status" value="1"/>
</dbReference>
<dbReference type="Pfam" id="PF00581">
    <property type="entry name" value="Rhodanese"/>
    <property type="match status" value="1"/>
</dbReference>
<dbReference type="CDD" id="cd00158">
    <property type="entry name" value="RHOD"/>
    <property type="match status" value="1"/>
</dbReference>
<proteinExistence type="predicted"/>